<evidence type="ECO:0000313" key="2">
    <source>
        <dbReference type="EMBL" id="RCN26512.1"/>
    </source>
</evidence>
<accession>A0A368F370</accession>
<evidence type="ECO:0000313" key="3">
    <source>
        <dbReference type="Proteomes" id="UP000252519"/>
    </source>
</evidence>
<dbReference type="EMBL" id="JOJR01007028">
    <property type="protein sequence ID" value="RCN26512.1"/>
    <property type="molecule type" value="Genomic_DNA"/>
</dbReference>
<dbReference type="Pfam" id="PF10551">
    <property type="entry name" value="MULE"/>
    <property type="match status" value="1"/>
</dbReference>
<sequence length="354" mass="41367">MLRKELLAEYYHKGFKKRKRQIARNLAKHKDKRANMEFVPRDLETLSDGSLFLQERSENFHIYYSFKQACTTGLYALVADGVHSPQPKELGRGSQLYCIRGVSGNGTEVPLVFAITARKTKTIYKRIFGHLKDQLGRFGARRDLRIVLDYEKAAINAAKSLFREATIEGCAFHMAQAKSQDRRIARWWETLKGLVFLPKRLRSAVRALRGPPVPRGHQSYRKCQSFLRYLRTTWMSGSFKDLWCKWGIKELRTTNLAEAFHSSLRRMLNCDHPPLATLIKALKVLDLEAKCALHRLDRMPHEGKELRKRDALRRQRIDEEMANFEILYRSRRVQDQHVERFCLRMARFVSGKTN</sequence>
<feature type="domain" description="MULE transposase" evidence="1">
    <location>
        <begin position="95"/>
        <end position="176"/>
    </location>
</feature>
<dbReference type="OrthoDB" id="5843846at2759"/>
<dbReference type="STRING" id="29170.A0A368F370"/>
<dbReference type="AlphaFoldDB" id="A0A368F370"/>
<gene>
    <name evidence="2" type="ORF">ANCCAN_27761</name>
</gene>
<keyword evidence="3" id="KW-1185">Reference proteome</keyword>
<name>A0A368F370_ANCCA</name>
<dbReference type="InterPro" id="IPR018289">
    <property type="entry name" value="MULE_transposase_dom"/>
</dbReference>
<proteinExistence type="predicted"/>
<evidence type="ECO:0000259" key="1">
    <source>
        <dbReference type="Pfam" id="PF10551"/>
    </source>
</evidence>
<organism evidence="2 3">
    <name type="scientific">Ancylostoma caninum</name>
    <name type="common">Dog hookworm</name>
    <dbReference type="NCBI Taxonomy" id="29170"/>
    <lineage>
        <taxon>Eukaryota</taxon>
        <taxon>Metazoa</taxon>
        <taxon>Ecdysozoa</taxon>
        <taxon>Nematoda</taxon>
        <taxon>Chromadorea</taxon>
        <taxon>Rhabditida</taxon>
        <taxon>Rhabditina</taxon>
        <taxon>Rhabditomorpha</taxon>
        <taxon>Strongyloidea</taxon>
        <taxon>Ancylostomatidae</taxon>
        <taxon>Ancylostomatinae</taxon>
        <taxon>Ancylostoma</taxon>
    </lineage>
</organism>
<dbReference type="Proteomes" id="UP000252519">
    <property type="component" value="Unassembled WGS sequence"/>
</dbReference>
<comment type="caution">
    <text evidence="2">The sequence shown here is derived from an EMBL/GenBank/DDBJ whole genome shotgun (WGS) entry which is preliminary data.</text>
</comment>
<protein>
    <recommendedName>
        <fullName evidence="1">MULE transposase domain-containing protein</fullName>
    </recommendedName>
</protein>
<reference evidence="2 3" key="1">
    <citation type="submission" date="2014-10" db="EMBL/GenBank/DDBJ databases">
        <title>Draft genome of the hookworm Ancylostoma caninum.</title>
        <authorList>
            <person name="Mitreva M."/>
        </authorList>
    </citation>
    <scope>NUCLEOTIDE SEQUENCE [LARGE SCALE GENOMIC DNA]</scope>
    <source>
        <strain evidence="2 3">Baltimore</strain>
    </source>
</reference>